<dbReference type="Gene3D" id="3.40.50.410">
    <property type="entry name" value="von Willebrand factor, type A domain"/>
    <property type="match status" value="1"/>
</dbReference>
<dbReference type="InterPro" id="IPR004045">
    <property type="entry name" value="Glutathione_S-Trfase_N"/>
</dbReference>
<protein>
    <recommendedName>
        <fullName evidence="1">glutathione transferase</fullName>
        <ecNumber evidence="1">2.5.1.18</ecNumber>
    </recommendedName>
</protein>
<evidence type="ECO:0000256" key="3">
    <source>
        <dbReference type="ARBA" id="ARBA00024194"/>
    </source>
</evidence>
<gene>
    <name evidence="6" type="ORF">Tco_1091767</name>
</gene>
<dbReference type="InterPro" id="IPR036249">
    <property type="entry name" value="Thioredoxin-like_sf"/>
</dbReference>
<dbReference type="InterPro" id="IPR044627">
    <property type="entry name" value="DHAR1/2/3/4"/>
</dbReference>
<sequence>MEDTESPMFEEQAEAVRLYCTKKIESHSSTVVGLCGMADRNIYYMIFPPRKLEDIIGAIYCVRIGGYLRLFEAASYAYSFWFGNKDTDMQKRIVFFAGGPLYCPLDEGEDLARALMNRNVACDAISFGDPNMKKRELFDTLIKITDNSHGNCNVCHVPPESSIPEALSRSEIIIPRAGGGSSSPPTSPDKEEMAIQPIQICVKAPPTADANTDCPFCQWVLLTLEEKNVLYDREFIDLGNKPDWFVDANPDGLLPLISFGDGKWVSNSDVIVKMI</sequence>
<reference evidence="6" key="2">
    <citation type="submission" date="2022-01" db="EMBL/GenBank/DDBJ databases">
        <authorList>
            <person name="Yamashiro T."/>
            <person name="Shiraishi A."/>
            <person name="Satake H."/>
            <person name="Nakayama K."/>
        </authorList>
    </citation>
    <scope>NUCLEOTIDE SEQUENCE</scope>
</reference>
<dbReference type="EMBL" id="BQNB010020463">
    <property type="protein sequence ID" value="GJT96249.1"/>
    <property type="molecule type" value="Genomic_DNA"/>
</dbReference>
<organism evidence="6 7">
    <name type="scientific">Tanacetum coccineum</name>
    <dbReference type="NCBI Taxonomy" id="301880"/>
    <lineage>
        <taxon>Eukaryota</taxon>
        <taxon>Viridiplantae</taxon>
        <taxon>Streptophyta</taxon>
        <taxon>Embryophyta</taxon>
        <taxon>Tracheophyta</taxon>
        <taxon>Spermatophyta</taxon>
        <taxon>Magnoliopsida</taxon>
        <taxon>eudicotyledons</taxon>
        <taxon>Gunneridae</taxon>
        <taxon>Pentapetalae</taxon>
        <taxon>asterids</taxon>
        <taxon>campanulids</taxon>
        <taxon>Asterales</taxon>
        <taxon>Asteraceae</taxon>
        <taxon>Asteroideae</taxon>
        <taxon>Anthemideae</taxon>
        <taxon>Anthemidinae</taxon>
        <taxon>Tanacetum</taxon>
    </lineage>
</organism>
<dbReference type="PANTHER" id="PTHR44420:SF2">
    <property type="entry name" value="GLUTATHIONE S-TRANSFERASE DHAR2-RELATED"/>
    <property type="match status" value="1"/>
</dbReference>
<evidence type="ECO:0000256" key="4">
    <source>
        <dbReference type="ARBA" id="ARBA00047960"/>
    </source>
</evidence>
<keyword evidence="7" id="KW-1185">Reference proteome</keyword>
<comment type="catalytic activity">
    <reaction evidence="4">
        <text>RX + glutathione = an S-substituted glutathione + a halide anion + H(+)</text>
        <dbReference type="Rhea" id="RHEA:16437"/>
        <dbReference type="ChEBI" id="CHEBI:15378"/>
        <dbReference type="ChEBI" id="CHEBI:16042"/>
        <dbReference type="ChEBI" id="CHEBI:17792"/>
        <dbReference type="ChEBI" id="CHEBI:57925"/>
        <dbReference type="ChEBI" id="CHEBI:90779"/>
        <dbReference type="EC" id="2.5.1.18"/>
    </reaction>
</comment>
<evidence type="ECO:0000313" key="7">
    <source>
        <dbReference type="Proteomes" id="UP001151760"/>
    </source>
</evidence>
<dbReference type="EC" id="2.5.1.18" evidence="1"/>
<evidence type="ECO:0000259" key="5">
    <source>
        <dbReference type="PROSITE" id="PS50404"/>
    </source>
</evidence>
<dbReference type="SUPFAM" id="SSF53300">
    <property type="entry name" value="vWA-like"/>
    <property type="match status" value="1"/>
</dbReference>
<evidence type="ECO:0000256" key="1">
    <source>
        <dbReference type="ARBA" id="ARBA00012452"/>
    </source>
</evidence>
<name>A0ABQ5I7Z1_9ASTR</name>
<feature type="domain" description="GST N-terminal" evidence="5">
    <location>
        <begin position="204"/>
        <end position="275"/>
    </location>
</feature>
<evidence type="ECO:0000256" key="2">
    <source>
        <dbReference type="ARBA" id="ARBA00022679"/>
    </source>
</evidence>
<comment type="similarity">
    <text evidence="3">Belongs to the GST superfamily. DHAR family.</text>
</comment>
<comment type="caution">
    <text evidence="6">The sequence shown here is derived from an EMBL/GenBank/DDBJ whole genome shotgun (WGS) entry which is preliminary data.</text>
</comment>
<dbReference type="PANTHER" id="PTHR44420">
    <property type="entry name" value="GLUTATHIONE S-TRANSFERASE DHAR2-RELATED"/>
    <property type="match status" value="1"/>
</dbReference>
<dbReference type="PROSITE" id="PS50404">
    <property type="entry name" value="GST_NTER"/>
    <property type="match status" value="1"/>
</dbReference>
<keyword evidence="2" id="KW-0808">Transferase</keyword>
<accession>A0ABQ5I7Z1</accession>
<proteinExistence type="inferred from homology"/>
<dbReference type="Proteomes" id="UP001151760">
    <property type="component" value="Unassembled WGS sequence"/>
</dbReference>
<dbReference type="Gene3D" id="3.40.30.10">
    <property type="entry name" value="Glutaredoxin"/>
    <property type="match status" value="1"/>
</dbReference>
<evidence type="ECO:0000313" key="6">
    <source>
        <dbReference type="EMBL" id="GJT96249.1"/>
    </source>
</evidence>
<dbReference type="InterPro" id="IPR036465">
    <property type="entry name" value="vWFA_dom_sf"/>
</dbReference>
<reference evidence="6" key="1">
    <citation type="journal article" date="2022" name="Int. J. Mol. Sci.">
        <title>Draft Genome of Tanacetum Coccineum: Genomic Comparison of Closely Related Tanacetum-Family Plants.</title>
        <authorList>
            <person name="Yamashiro T."/>
            <person name="Shiraishi A."/>
            <person name="Nakayama K."/>
            <person name="Satake H."/>
        </authorList>
    </citation>
    <scope>NUCLEOTIDE SEQUENCE</scope>
</reference>
<dbReference type="SUPFAM" id="SSF52833">
    <property type="entry name" value="Thioredoxin-like"/>
    <property type="match status" value="1"/>
</dbReference>
<dbReference type="Pfam" id="PF13409">
    <property type="entry name" value="GST_N_2"/>
    <property type="match status" value="1"/>
</dbReference>